<keyword evidence="1" id="KW-0479">Metal-binding</keyword>
<dbReference type="PANTHER" id="PTHR47660:SF7">
    <property type="entry name" value="TRANSCRIPTION FACTOR WITH C2H2 AND ZN(2)-CYS(6) DNA BINDING DOMAIN (EUROFUNG)"/>
    <property type="match status" value="1"/>
</dbReference>
<keyword evidence="3" id="KW-0805">Transcription regulation</keyword>
<dbReference type="GO" id="GO:0008270">
    <property type="term" value="F:zinc ion binding"/>
    <property type="evidence" value="ECO:0007669"/>
    <property type="project" value="UniProtKB-KW"/>
</dbReference>
<dbReference type="EMBL" id="JAPWDQ010000001">
    <property type="protein sequence ID" value="KAJ5495494.1"/>
    <property type="molecule type" value="Genomic_DNA"/>
</dbReference>
<feature type="domain" description="C2H2-type" evidence="10">
    <location>
        <begin position="60"/>
        <end position="89"/>
    </location>
</feature>
<feature type="domain" description="Zn(2)-C6 fungal-type" evidence="9">
    <location>
        <begin position="126"/>
        <end position="155"/>
    </location>
</feature>
<keyword evidence="5" id="KW-0804">Transcription</keyword>
<evidence type="ECO:0000313" key="11">
    <source>
        <dbReference type="EMBL" id="KAJ5495494.1"/>
    </source>
</evidence>
<comment type="caution">
    <text evidence="11">The sequence shown here is derived from an EMBL/GenBank/DDBJ whole genome shotgun (WGS) entry which is preliminary data.</text>
</comment>
<protein>
    <submittedName>
        <fullName evidence="11">Uncharacterized protein</fullName>
    </submittedName>
</protein>
<dbReference type="SMART" id="SM00066">
    <property type="entry name" value="GAL4"/>
    <property type="match status" value="1"/>
</dbReference>
<dbReference type="Gene3D" id="3.30.160.60">
    <property type="entry name" value="Classic Zinc Finger"/>
    <property type="match status" value="2"/>
</dbReference>
<keyword evidence="2" id="KW-0862">Zinc</keyword>
<organism evidence="11 12">
    <name type="scientific">Penicillium diatomitis</name>
    <dbReference type="NCBI Taxonomy" id="2819901"/>
    <lineage>
        <taxon>Eukaryota</taxon>
        <taxon>Fungi</taxon>
        <taxon>Dikarya</taxon>
        <taxon>Ascomycota</taxon>
        <taxon>Pezizomycotina</taxon>
        <taxon>Eurotiomycetes</taxon>
        <taxon>Eurotiomycetidae</taxon>
        <taxon>Eurotiales</taxon>
        <taxon>Aspergillaceae</taxon>
        <taxon>Penicillium</taxon>
    </lineage>
</organism>
<reference evidence="11" key="2">
    <citation type="journal article" date="2023" name="IMA Fungus">
        <title>Comparative genomic study of the Penicillium genus elucidates a diverse pangenome and 15 lateral gene transfer events.</title>
        <authorList>
            <person name="Petersen C."/>
            <person name="Sorensen T."/>
            <person name="Nielsen M.R."/>
            <person name="Sondergaard T.E."/>
            <person name="Sorensen J.L."/>
            <person name="Fitzpatrick D.A."/>
            <person name="Frisvad J.C."/>
            <person name="Nielsen K.L."/>
        </authorList>
    </citation>
    <scope>NUCLEOTIDE SEQUENCE</scope>
    <source>
        <strain evidence="11">IBT 30728</strain>
    </source>
</reference>
<dbReference type="CDD" id="cd00067">
    <property type="entry name" value="GAL4"/>
    <property type="match status" value="1"/>
</dbReference>
<dbReference type="GO" id="GO:0006351">
    <property type="term" value="P:DNA-templated transcription"/>
    <property type="evidence" value="ECO:0007669"/>
    <property type="project" value="InterPro"/>
</dbReference>
<dbReference type="GO" id="GO:0003677">
    <property type="term" value="F:DNA binding"/>
    <property type="evidence" value="ECO:0007669"/>
    <property type="project" value="UniProtKB-KW"/>
</dbReference>
<evidence type="ECO:0000256" key="5">
    <source>
        <dbReference type="ARBA" id="ARBA00023163"/>
    </source>
</evidence>
<keyword evidence="6" id="KW-0539">Nucleus</keyword>
<evidence type="ECO:0000256" key="4">
    <source>
        <dbReference type="ARBA" id="ARBA00023125"/>
    </source>
</evidence>
<dbReference type="SUPFAM" id="SSF57701">
    <property type="entry name" value="Zn2/Cys6 DNA-binding domain"/>
    <property type="match status" value="1"/>
</dbReference>
<evidence type="ECO:0000256" key="6">
    <source>
        <dbReference type="ARBA" id="ARBA00023242"/>
    </source>
</evidence>
<feature type="non-terminal residue" evidence="11">
    <location>
        <position position="1"/>
    </location>
</feature>
<evidence type="ECO:0000259" key="9">
    <source>
        <dbReference type="PROSITE" id="PS50048"/>
    </source>
</evidence>
<feature type="domain" description="C2H2-type" evidence="10">
    <location>
        <begin position="90"/>
        <end position="117"/>
    </location>
</feature>
<reference evidence="11" key="1">
    <citation type="submission" date="2022-12" db="EMBL/GenBank/DDBJ databases">
        <authorList>
            <person name="Petersen C."/>
        </authorList>
    </citation>
    <scope>NUCLEOTIDE SEQUENCE</scope>
    <source>
        <strain evidence="11">IBT 30728</strain>
    </source>
</reference>
<evidence type="ECO:0000256" key="8">
    <source>
        <dbReference type="SAM" id="MobiDB-lite"/>
    </source>
</evidence>
<dbReference type="PROSITE" id="PS00028">
    <property type="entry name" value="ZINC_FINGER_C2H2_1"/>
    <property type="match status" value="2"/>
</dbReference>
<dbReference type="InterPro" id="IPR007219">
    <property type="entry name" value="XnlR_reg_dom"/>
</dbReference>
<dbReference type="PROSITE" id="PS00463">
    <property type="entry name" value="ZN2_CY6_FUNGAL_1"/>
    <property type="match status" value="1"/>
</dbReference>
<proteinExistence type="predicted"/>
<dbReference type="GO" id="GO:0000981">
    <property type="term" value="F:DNA-binding transcription factor activity, RNA polymerase II-specific"/>
    <property type="evidence" value="ECO:0007669"/>
    <property type="project" value="InterPro"/>
</dbReference>
<dbReference type="RefSeq" id="XP_056794507.1">
    <property type="nucleotide sequence ID" value="XM_056930214.1"/>
</dbReference>
<evidence type="ECO:0000313" key="12">
    <source>
        <dbReference type="Proteomes" id="UP001148312"/>
    </source>
</evidence>
<evidence type="ECO:0000256" key="3">
    <source>
        <dbReference type="ARBA" id="ARBA00023015"/>
    </source>
</evidence>
<dbReference type="PROSITE" id="PS50048">
    <property type="entry name" value="ZN2_CY6_FUNGAL_2"/>
    <property type="match status" value="1"/>
</dbReference>
<dbReference type="InterPro" id="IPR001138">
    <property type="entry name" value="Zn2Cys6_DnaBD"/>
</dbReference>
<dbReference type="Pfam" id="PF00096">
    <property type="entry name" value="zf-C2H2"/>
    <property type="match status" value="2"/>
</dbReference>
<dbReference type="PANTHER" id="PTHR47660">
    <property type="entry name" value="TRANSCRIPTION FACTOR WITH C2H2 AND ZN(2)-CYS(6) DNA BINDING DOMAIN (EUROFUNG)-RELATED-RELATED"/>
    <property type="match status" value="1"/>
</dbReference>
<dbReference type="Gene3D" id="4.10.240.10">
    <property type="entry name" value="Zn(2)-C6 fungal-type DNA-binding domain"/>
    <property type="match status" value="1"/>
</dbReference>
<dbReference type="Pfam" id="PF04082">
    <property type="entry name" value="Fungal_trans"/>
    <property type="match status" value="1"/>
</dbReference>
<dbReference type="Proteomes" id="UP001148312">
    <property type="component" value="Unassembled WGS sequence"/>
</dbReference>
<dbReference type="AlphaFoldDB" id="A0A9W9XM46"/>
<feature type="region of interest" description="Disordered" evidence="8">
    <location>
        <begin position="285"/>
        <end position="304"/>
    </location>
</feature>
<keyword evidence="4" id="KW-0238">DNA-binding</keyword>
<evidence type="ECO:0000256" key="7">
    <source>
        <dbReference type="PROSITE-ProRule" id="PRU00042"/>
    </source>
</evidence>
<dbReference type="Pfam" id="PF00172">
    <property type="entry name" value="Zn_clus"/>
    <property type="match status" value="1"/>
</dbReference>
<dbReference type="SUPFAM" id="SSF57667">
    <property type="entry name" value="beta-beta-alpha zinc fingers"/>
    <property type="match status" value="1"/>
</dbReference>
<keyword evidence="7" id="KW-0863">Zinc-finger</keyword>
<sequence>RHRESHLVLPFHSLASRLSHPVHFLADLWPSSLEDIPVLLCECHSLTLLRLPMTPQQPPFQCDFPGCSLSYRRKEHLTRHAKSHIQPRSYECPFCDRVYARNDTRRQHIRTHHKNKECQSSRAVRACQYCRLRRSKCNGQSPCDACSQRGKQCLYSQNSRRRVLEQRKSPNDDTSLTAFSELDSAFSTTSFAGGPSSIQHAEVTENNSCRTAPYVEAYFEIFHRHWPLLHPATFDPGREPAFLLQSVIMMGLWVTGESNARQTAKVLHQKLSLLIYEQKEIWDTSNHHDESQRQPNDTSSPEPTPWPMATYQGILLHLIFSLLISQDQLDLQLTHALPELPSRLLVALVRSCLKRNMFFYPSMLTQFKPGVDPDVFIWLGIEEIKRFCLSLYRVCRQCRVFDPKILEDAPTFSARRGPRAPGERLLSLTDLQFALPDSDELWDATSGLAARLAENPAACHNANVEEKWISQTARLLQPRDAQVQWI</sequence>
<name>A0A9W9XM46_9EURO</name>
<dbReference type="InterPro" id="IPR036864">
    <property type="entry name" value="Zn2-C6_fun-type_DNA-bd_sf"/>
</dbReference>
<evidence type="ECO:0000259" key="10">
    <source>
        <dbReference type="PROSITE" id="PS50157"/>
    </source>
</evidence>
<accession>A0A9W9XM46</accession>
<dbReference type="InterPro" id="IPR013087">
    <property type="entry name" value="Znf_C2H2_type"/>
</dbReference>
<dbReference type="InterPro" id="IPR036236">
    <property type="entry name" value="Znf_C2H2_sf"/>
</dbReference>
<evidence type="ECO:0000256" key="2">
    <source>
        <dbReference type="ARBA" id="ARBA00022833"/>
    </source>
</evidence>
<dbReference type="PROSITE" id="PS50157">
    <property type="entry name" value="ZINC_FINGER_C2H2_2"/>
    <property type="match status" value="2"/>
</dbReference>
<keyword evidence="12" id="KW-1185">Reference proteome</keyword>
<gene>
    <name evidence="11" type="ORF">N7539_000610</name>
</gene>
<dbReference type="GeneID" id="81620463"/>
<dbReference type="SMART" id="SM00355">
    <property type="entry name" value="ZnF_C2H2"/>
    <property type="match status" value="2"/>
</dbReference>
<evidence type="ECO:0000256" key="1">
    <source>
        <dbReference type="ARBA" id="ARBA00022723"/>
    </source>
</evidence>